<evidence type="ECO:0000313" key="2">
    <source>
        <dbReference type="EMBL" id="SDX02245.1"/>
    </source>
</evidence>
<accession>A0A1H2YBA8</accession>
<dbReference type="Proteomes" id="UP000198816">
    <property type="component" value="Unassembled WGS sequence"/>
</dbReference>
<evidence type="ECO:0000313" key="3">
    <source>
        <dbReference type="Proteomes" id="UP000198816"/>
    </source>
</evidence>
<dbReference type="InterPro" id="IPR007973">
    <property type="entry name" value="Pilus_assembly_TraE"/>
</dbReference>
<keyword evidence="1" id="KW-0472">Membrane</keyword>
<dbReference type="AlphaFoldDB" id="A0A1H2YBA8"/>
<proteinExistence type="predicted"/>
<reference evidence="3" key="1">
    <citation type="submission" date="2016-10" db="EMBL/GenBank/DDBJ databases">
        <authorList>
            <person name="Varghese N."/>
            <person name="Submissions S."/>
        </authorList>
    </citation>
    <scope>NUCLEOTIDE SEQUENCE [LARGE SCALE GENOMIC DNA]</scope>
    <source>
        <strain evidence="3">DSM 217</strain>
    </source>
</reference>
<feature type="transmembrane region" description="Helical" evidence="1">
    <location>
        <begin position="20"/>
        <end position="39"/>
    </location>
</feature>
<name>A0A1H2YBA8_THIRO</name>
<sequence>MTLGDFLSTWRGTTLENRVWRITVLVLVASNLILVGLVGQVERTVVLVPPVLEGEVTIAREYASQEVEESWGVYVAQLLGNVGPTTVDGLVRVLDPLLAGGLHREVMAAIADQTEAIKRENIAMHFAPQTVAYDTATRTVFVTGQHKTEGPAAAPVLNRRTYELRVEFRNYRPLITHLEVYRGDPRSARDAHPEDANT</sequence>
<dbReference type="EMBL" id="FNNZ01000012">
    <property type="protein sequence ID" value="SDX02245.1"/>
    <property type="molecule type" value="Genomic_DNA"/>
</dbReference>
<dbReference type="Pfam" id="PF05309">
    <property type="entry name" value="TraE"/>
    <property type="match status" value="1"/>
</dbReference>
<protein>
    <submittedName>
        <fullName evidence="2">Conjugal transfer pilus assembly protein TraE</fullName>
    </submittedName>
</protein>
<keyword evidence="3" id="KW-1185">Reference proteome</keyword>
<keyword evidence="1" id="KW-1133">Transmembrane helix</keyword>
<dbReference type="STRING" id="1058.SAMN05421783_112121"/>
<dbReference type="OrthoDB" id="7405099at2"/>
<dbReference type="RefSeq" id="WP_093033104.1">
    <property type="nucleotide sequence ID" value="NZ_FNNZ01000012.1"/>
</dbReference>
<gene>
    <name evidence="2" type="ORF">SAMN05421783_112121</name>
</gene>
<evidence type="ECO:0000256" key="1">
    <source>
        <dbReference type="SAM" id="Phobius"/>
    </source>
</evidence>
<keyword evidence="1" id="KW-0812">Transmembrane</keyword>
<organism evidence="2 3">
    <name type="scientific">Thiocapsa roseopersicina</name>
    <dbReference type="NCBI Taxonomy" id="1058"/>
    <lineage>
        <taxon>Bacteria</taxon>
        <taxon>Pseudomonadati</taxon>
        <taxon>Pseudomonadota</taxon>
        <taxon>Gammaproteobacteria</taxon>
        <taxon>Chromatiales</taxon>
        <taxon>Chromatiaceae</taxon>
        <taxon>Thiocapsa</taxon>
    </lineage>
</organism>